<gene>
    <name evidence="1" type="primary">hsp60</name>
</gene>
<feature type="non-terminal residue" evidence="1">
    <location>
        <position position="1"/>
    </location>
</feature>
<evidence type="ECO:0000313" key="1">
    <source>
        <dbReference type="EMBL" id="ABC00840.1"/>
    </source>
</evidence>
<proteinExistence type="predicted"/>
<reference evidence="1" key="1">
    <citation type="journal article" date="2007" name="Curr. Microbiol.">
        <title>Phenotypical assays and partial sequencing of the hsp60 gene for identification of Streptococcus equi.</title>
        <authorList>
            <person name="Silva M.S."/>
            <person name="da Costa M.M."/>
            <person name="de Avila Botton S."/>
            <person name="Barretta C."/>
            <person name="Groff A.C."/>
            <person name="de Vargas A.C."/>
        </authorList>
    </citation>
    <scope>NUCLEOTIDE SEQUENCE</scope>
    <source>
        <strain evidence="1">99/94</strain>
    </source>
</reference>
<name>Q27YY5_9STRE</name>
<accession>Q27YY5</accession>
<sequence length="131" mass="14957">CLTQAIVREVAKCNSRCPNWYSSWDTRQRQLLGPAVAQPIWKRSYCSSSFGVIRFKGWLYFSYGARGKWCDYYWGITWYGNRAGCGNAVPRLFVTIHGHQCKNGCSKPIYPYKNFYPRHSSIAGGADPSIV</sequence>
<dbReference type="EMBL" id="DQ288906">
    <property type="protein sequence ID" value="ABC00840.1"/>
    <property type="molecule type" value="Genomic_DNA"/>
</dbReference>
<feature type="non-terminal residue" evidence="1">
    <location>
        <position position="131"/>
    </location>
</feature>
<dbReference type="AlphaFoldDB" id="Q27YY5"/>
<protein>
    <submittedName>
        <fullName evidence="1">Hsp60</fullName>
    </submittedName>
</protein>
<organism evidence="1">
    <name type="scientific">Streptococcus equi subsp. equi</name>
    <dbReference type="NCBI Taxonomy" id="148942"/>
    <lineage>
        <taxon>Bacteria</taxon>
        <taxon>Bacillati</taxon>
        <taxon>Bacillota</taxon>
        <taxon>Bacilli</taxon>
        <taxon>Lactobacillales</taxon>
        <taxon>Streptococcaceae</taxon>
        <taxon>Streptococcus</taxon>
    </lineage>
</organism>